<dbReference type="OrthoDB" id="9784811at2"/>
<feature type="region of interest" description="Disordered" evidence="1">
    <location>
        <begin position="48"/>
        <end position="71"/>
    </location>
</feature>
<organism evidence="3 4">
    <name type="scientific">Geotalea daltonii (strain DSM 22248 / JCM 15807 / FRC-32)</name>
    <name type="common">Geobacter daltonii</name>
    <dbReference type="NCBI Taxonomy" id="316067"/>
    <lineage>
        <taxon>Bacteria</taxon>
        <taxon>Pseudomonadati</taxon>
        <taxon>Thermodesulfobacteriota</taxon>
        <taxon>Desulfuromonadia</taxon>
        <taxon>Geobacterales</taxon>
        <taxon>Geobacteraceae</taxon>
        <taxon>Geotalea</taxon>
    </lineage>
</organism>
<sequence>MAKKKGKGTNRRKSSGGKYRQLVTLLAVIVLIALAFFLLEQSRHTLPGKQERQGSVERQKMPARPAAKPGKHDIYTAAKARPVPQARTRPHLTGPGTVAIIIDDMGRSTREADSLLAINLPITFAIIPGYAKARAVAEIAHGRGGEVMVHIPMEPQGYPEKKMEKNGLLLGESNEQIASKVKGYLQEIPYAVGANNHMGSRFTESEEKMQPVLQILQEKGLFFVDSMTSPKSAGFRLARKMGLKSGTRQVFLDNVQNVQAINAQLQQVADAARRRGSAIAICHPHRTTIQALSGMMPQLKKQGITFVYASQIVS</sequence>
<dbReference type="AlphaFoldDB" id="B9M0X1"/>
<evidence type="ECO:0000313" key="3">
    <source>
        <dbReference type="EMBL" id="ACM20974.1"/>
    </source>
</evidence>
<accession>B9M0X1</accession>
<dbReference type="EMBL" id="CP001390">
    <property type="protein sequence ID" value="ACM20974.1"/>
    <property type="molecule type" value="Genomic_DNA"/>
</dbReference>
<dbReference type="PANTHER" id="PTHR30105:SF2">
    <property type="entry name" value="DIVERGENT POLYSACCHARIDE DEACETYLASE SUPERFAMILY"/>
    <property type="match status" value="1"/>
</dbReference>
<dbReference type="KEGG" id="geo:Geob_2624"/>
<evidence type="ECO:0000313" key="4">
    <source>
        <dbReference type="Proteomes" id="UP000007721"/>
    </source>
</evidence>
<dbReference type="GO" id="GO:0005975">
    <property type="term" value="P:carbohydrate metabolic process"/>
    <property type="evidence" value="ECO:0007669"/>
    <property type="project" value="InterPro"/>
</dbReference>
<keyword evidence="2" id="KW-1133">Transmembrane helix</keyword>
<evidence type="ECO:0000256" key="2">
    <source>
        <dbReference type="SAM" id="Phobius"/>
    </source>
</evidence>
<keyword evidence="4" id="KW-1185">Reference proteome</keyword>
<keyword evidence="2" id="KW-0812">Transmembrane</keyword>
<dbReference type="HOGENOM" id="CLU_041643_5_0_7"/>
<feature type="transmembrane region" description="Helical" evidence="2">
    <location>
        <begin position="21"/>
        <end position="39"/>
    </location>
</feature>
<protein>
    <recommendedName>
        <fullName evidence="5">Divergent polysaccharide deacetylase family protein</fullName>
    </recommendedName>
</protein>
<keyword evidence="2" id="KW-0472">Membrane</keyword>
<dbReference type="Gene3D" id="3.20.20.370">
    <property type="entry name" value="Glycoside hydrolase/deacetylase"/>
    <property type="match status" value="1"/>
</dbReference>
<dbReference type="PANTHER" id="PTHR30105">
    <property type="entry name" value="UNCHARACTERIZED YIBQ-RELATED"/>
    <property type="match status" value="1"/>
</dbReference>
<dbReference type="STRING" id="316067.Geob_2624"/>
<dbReference type="eggNOG" id="COG2861">
    <property type="taxonomic scope" value="Bacteria"/>
</dbReference>
<evidence type="ECO:0000256" key="1">
    <source>
        <dbReference type="SAM" id="MobiDB-lite"/>
    </source>
</evidence>
<reference evidence="3 4" key="1">
    <citation type="submission" date="2009-01" db="EMBL/GenBank/DDBJ databases">
        <title>Complete sequence of Geobacter sp. FRC-32.</title>
        <authorList>
            <consortium name="US DOE Joint Genome Institute"/>
            <person name="Lucas S."/>
            <person name="Copeland A."/>
            <person name="Lapidus A."/>
            <person name="Glavina del Rio T."/>
            <person name="Dalin E."/>
            <person name="Tice H."/>
            <person name="Bruce D."/>
            <person name="Goodwin L."/>
            <person name="Pitluck S."/>
            <person name="Saunders E."/>
            <person name="Brettin T."/>
            <person name="Detter J.C."/>
            <person name="Han C."/>
            <person name="Larimer F."/>
            <person name="Land M."/>
            <person name="Hauser L."/>
            <person name="Kyrpides N."/>
            <person name="Ovchinnikova G."/>
            <person name="Kostka J."/>
            <person name="Richardson P."/>
        </authorList>
    </citation>
    <scope>NUCLEOTIDE SEQUENCE [LARGE SCALE GENOMIC DNA]</scope>
    <source>
        <strain evidence="4">DSM 22248 / JCM 15807 / FRC-32</strain>
    </source>
</reference>
<evidence type="ECO:0008006" key="5">
    <source>
        <dbReference type="Google" id="ProtNLM"/>
    </source>
</evidence>
<dbReference type="Pfam" id="PF04748">
    <property type="entry name" value="Polysacc_deac_2"/>
    <property type="match status" value="1"/>
</dbReference>
<dbReference type="InterPro" id="IPR006837">
    <property type="entry name" value="Divergent_DAC"/>
</dbReference>
<dbReference type="Proteomes" id="UP000007721">
    <property type="component" value="Chromosome"/>
</dbReference>
<dbReference type="SUPFAM" id="SSF88713">
    <property type="entry name" value="Glycoside hydrolase/deacetylase"/>
    <property type="match status" value="1"/>
</dbReference>
<dbReference type="InterPro" id="IPR011330">
    <property type="entry name" value="Glyco_hydro/deAcase_b/a-brl"/>
</dbReference>
<dbReference type="RefSeq" id="WP_012647703.1">
    <property type="nucleotide sequence ID" value="NC_011979.1"/>
</dbReference>
<name>B9M0X1_GEODF</name>
<dbReference type="CDD" id="cd10936">
    <property type="entry name" value="CE4_DAC2"/>
    <property type="match status" value="1"/>
</dbReference>
<feature type="compositionally biased region" description="Basic and acidic residues" evidence="1">
    <location>
        <begin position="49"/>
        <end position="60"/>
    </location>
</feature>
<proteinExistence type="predicted"/>
<gene>
    <name evidence="3" type="primary">yibQ</name>
    <name evidence="3" type="ordered locus">Geob_2624</name>
</gene>